<evidence type="ECO:0000259" key="9">
    <source>
        <dbReference type="Pfam" id="PF13231"/>
    </source>
</evidence>
<dbReference type="STRING" id="1798692.A3G00_00430"/>
<dbReference type="InterPro" id="IPR050297">
    <property type="entry name" value="LipidA_mod_glycosyltrf_83"/>
</dbReference>
<evidence type="ECO:0000256" key="7">
    <source>
        <dbReference type="ARBA" id="ARBA00023136"/>
    </source>
</evidence>
<comment type="caution">
    <text evidence="10">The sequence shown here is derived from an EMBL/GenBank/DDBJ whole genome shotgun (WGS) entry which is preliminary data.</text>
</comment>
<feature type="transmembrane region" description="Helical" evidence="8">
    <location>
        <begin position="213"/>
        <end position="232"/>
    </location>
</feature>
<evidence type="ECO:0000256" key="8">
    <source>
        <dbReference type="SAM" id="Phobius"/>
    </source>
</evidence>
<feature type="transmembrane region" description="Helical" evidence="8">
    <location>
        <begin position="177"/>
        <end position="207"/>
    </location>
</feature>
<organism evidence="10 11">
    <name type="scientific">Candidatus Magasanikbacteria bacterium RIFCSPLOWO2_12_FULL_43_12</name>
    <dbReference type="NCBI Taxonomy" id="1798692"/>
    <lineage>
        <taxon>Bacteria</taxon>
        <taxon>Candidatus Magasanikiibacteriota</taxon>
    </lineage>
</organism>
<keyword evidence="7 8" id="KW-0472">Membrane</keyword>
<dbReference type="GO" id="GO:0005886">
    <property type="term" value="C:plasma membrane"/>
    <property type="evidence" value="ECO:0007669"/>
    <property type="project" value="UniProtKB-SubCell"/>
</dbReference>
<name>A0A1F6MV06_9BACT</name>
<gene>
    <name evidence="10" type="ORF">A3G00_00430</name>
</gene>
<dbReference type="GO" id="GO:0009103">
    <property type="term" value="P:lipopolysaccharide biosynthetic process"/>
    <property type="evidence" value="ECO:0007669"/>
    <property type="project" value="UniProtKB-ARBA"/>
</dbReference>
<keyword evidence="2" id="KW-1003">Cell membrane</keyword>
<dbReference type="Pfam" id="PF13231">
    <property type="entry name" value="PMT_2"/>
    <property type="match status" value="1"/>
</dbReference>
<dbReference type="Proteomes" id="UP000178347">
    <property type="component" value="Unassembled WGS sequence"/>
</dbReference>
<keyword evidence="6 8" id="KW-1133">Transmembrane helix</keyword>
<evidence type="ECO:0000256" key="3">
    <source>
        <dbReference type="ARBA" id="ARBA00022676"/>
    </source>
</evidence>
<dbReference type="PANTHER" id="PTHR33908:SF11">
    <property type="entry name" value="MEMBRANE PROTEIN"/>
    <property type="match status" value="1"/>
</dbReference>
<dbReference type="InterPro" id="IPR038731">
    <property type="entry name" value="RgtA/B/C-like"/>
</dbReference>
<feature type="domain" description="Glycosyltransferase RgtA/B/C/D-like" evidence="9">
    <location>
        <begin position="77"/>
        <end position="232"/>
    </location>
</feature>
<proteinExistence type="predicted"/>
<keyword evidence="5 8" id="KW-0812">Transmembrane</keyword>
<keyword evidence="3" id="KW-0328">Glycosyltransferase</keyword>
<feature type="transmembrane region" description="Helical" evidence="8">
    <location>
        <begin position="333"/>
        <end position="357"/>
    </location>
</feature>
<evidence type="ECO:0000256" key="4">
    <source>
        <dbReference type="ARBA" id="ARBA00022679"/>
    </source>
</evidence>
<evidence type="ECO:0000313" key="10">
    <source>
        <dbReference type="EMBL" id="OGH75515.1"/>
    </source>
</evidence>
<dbReference type="EMBL" id="MFQN01000007">
    <property type="protein sequence ID" value="OGH75515.1"/>
    <property type="molecule type" value="Genomic_DNA"/>
</dbReference>
<accession>A0A1F6MV06</accession>
<evidence type="ECO:0000313" key="11">
    <source>
        <dbReference type="Proteomes" id="UP000178347"/>
    </source>
</evidence>
<feature type="transmembrane region" description="Helical" evidence="8">
    <location>
        <begin position="153"/>
        <end position="170"/>
    </location>
</feature>
<reference evidence="10 11" key="1">
    <citation type="journal article" date="2016" name="Nat. Commun.">
        <title>Thousands of microbial genomes shed light on interconnected biogeochemical processes in an aquifer system.</title>
        <authorList>
            <person name="Anantharaman K."/>
            <person name="Brown C.T."/>
            <person name="Hug L.A."/>
            <person name="Sharon I."/>
            <person name="Castelle C.J."/>
            <person name="Probst A.J."/>
            <person name="Thomas B.C."/>
            <person name="Singh A."/>
            <person name="Wilkins M.J."/>
            <person name="Karaoz U."/>
            <person name="Brodie E.L."/>
            <person name="Williams K.H."/>
            <person name="Hubbard S.S."/>
            <person name="Banfield J.F."/>
        </authorList>
    </citation>
    <scope>NUCLEOTIDE SEQUENCE [LARGE SCALE GENOMIC DNA]</scope>
</reference>
<dbReference type="AlphaFoldDB" id="A0A1F6MV06"/>
<evidence type="ECO:0000256" key="5">
    <source>
        <dbReference type="ARBA" id="ARBA00022692"/>
    </source>
</evidence>
<evidence type="ECO:0000256" key="1">
    <source>
        <dbReference type="ARBA" id="ARBA00004651"/>
    </source>
</evidence>
<comment type="subcellular location">
    <subcellularLocation>
        <location evidence="1">Cell membrane</location>
        <topology evidence="1">Multi-pass membrane protein</topology>
    </subcellularLocation>
</comment>
<feature type="transmembrane region" description="Helical" evidence="8">
    <location>
        <begin position="390"/>
        <end position="408"/>
    </location>
</feature>
<sequence length="449" mass="51617">MVLDKLNNLADKKCIVPIAMAIIFLASIFYSFYYKIELVADAKAYNSIALNILAGSGFKEQGSDTPILFDRAIQRAGPAYEYLLAGIYAVFGHHYEAVWVIQALLHVLTAWLIFKICQKVFLESGRSIGLVAALIFGLHPDLIEISAMLMTETLYLFTITLVFYIFLLVFEKSSSLFLAFFLAAALALSIYSRPTVVLFVPVIFGFYLIRKNYLALSVCLLVMIVLMTPWTWRNWKIYNQFIPTTLIGQYNIWLGNTATSDGGQWVGNYNPWNDFAAERGFSEVKEKANQEFKNFVFQHPINFIKLTLIRFTRYFSLIRPMGFWFYQTGLSQAFFSGLSGIFIALLFISGWSGVFLAARQKKPLYYYLIILAITAPLPLLITVVQSRYRFQVYPFLAIFGAYAIIYWLNKRNWWKEKVFLFPAASLLFISLIDVFMSVDKIIMRLKSFF</sequence>
<protein>
    <recommendedName>
        <fullName evidence="9">Glycosyltransferase RgtA/B/C/D-like domain-containing protein</fullName>
    </recommendedName>
</protein>
<evidence type="ECO:0000256" key="2">
    <source>
        <dbReference type="ARBA" id="ARBA00022475"/>
    </source>
</evidence>
<feature type="transmembrane region" description="Helical" evidence="8">
    <location>
        <begin position="364"/>
        <end position="384"/>
    </location>
</feature>
<evidence type="ECO:0000256" key="6">
    <source>
        <dbReference type="ARBA" id="ARBA00022989"/>
    </source>
</evidence>
<dbReference type="PANTHER" id="PTHR33908">
    <property type="entry name" value="MANNOSYLTRANSFERASE YKCB-RELATED"/>
    <property type="match status" value="1"/>
</dbReference>
<feature type="transmembrane region" description="Helical" evidence="8">
    <location>
        <begin position="420"/>
        <end position="438"/>
    </location>
</feature>
<dbReference type="GO" id="GO:0016763">
    <property type="term" value="F:pentosyltransferase activity"/>
    <property type="evidence" value="ECO:0007669"/>
    <property type="project" value="TreeGrafter"/>
</dbReference>
<feature type="transmembrane region" description="Helical" evidence="8">
    <location>
        <begin position="14"/>
        <end position="33"/>
    </location>
</feature>
<keyword evidence="4" id="KW-0808">Transferase</keyword>